<evidence type="ECO:0000313" key="3">
    <source>
        <dbReference type="Proteomes" id="UP000241222"/>
    </source>
</evidence>
<dbReference type="Proteomes" id="UP000241222">
    <property type="component" value="Unassembled WGS sequence"/>
</dbReference>
<evidence type="ECO:0000256" key="1">
    <source>
        <dbReference type="SAM" id="SignalP"/>
    </source>
</evidence>
<reference evidence="2 3" key="1">
    <citation type="submission" date="2018-03" db="EMBL/GenBank/DDBJ databases">
        <title>Whole genome sequencing of Histamine producing bacteria.</title>
        <authorList>
            <person name="Butler K."/>
        </authorList>
    </citation>
    <scope>NUCLEOTIDE SEQUENCE [LARGE SCALE GENOMIC DNA]</scope>
    <source>
        <strain evidence="2 3">JCM 13586</strain>
    </source>
</reference>
<gene>
    <name evidence="2" type="ORF">C9I99_03320</name>
</gene>
<dbReference type="OrthoDB" id="5827160at2"/>
<keyword evidence="3" id="KW-1185">Reference proteome</keyword>
<keyword evidence="1" id="KW-0732">Signal</keyword>
<comment type="caution">
    <text evidence="2">The sequence shown here is derived from an EMBL/GenBank/DDBJ whole genome shotgun (WGS) entry which is preliminary data.</text>
</comment>
<evidence type="ECO:0000313" key="2">
    <source>
        <dbReference type="EMBL" id="PSU36053.1"/>
    </source>
</evidence>
<feature type="signal peptide" evidence="1">
    <location>
        <begin position="1"/>
        <end position="22"/>
    </location>
</feature>
<accession>A0A2T3J480</accession>
<dbReference type="RefSeq" id="WP_107347407.1">
    <property type="nucleotide sequence ID" value="NZ_PYMH01000001.1"/>
</dbReference>
<dbReference type="EMBL" id="PYMH01000001">
    <property type="protein sequence ID" value="PSU36053.1"/>
    <property type="molecule type" value="Genomic_DNA"/>
</dbReference>
<dbReference type="AlphaFoldDB" id="A0A2T3J480"/>
<name>A0A2T3J480_9GAMM</name>
<protein>
    <recommendedName>
        <fullName evidence="4">DUF2846 domain-containing protein</fullName>
    </recommendedName>
</protein>
<evidence type="ECO:0008006" key="4">
    <source>
        <dbReference type="Google" id="ProtNLM"/>
    </source>
</evidence>
<feature type="chain" id="PRO_5015784081" description="DUF2846 domain-containing protein" evidence="1">
    <location>
        <begin position="23"/>
        <end position="213"/>
    </location>
</feature>
<organism evidence="2 3">
    <name type="scientific">Photobacterium lutimaris</name>
    <dbReference type="NCBI Taxonomy" id="388278"/>
    <lineage>
        <taxon>Bacteria</taxon>
        <taxon>Pseudomonadati</taxon>
        <taxon>Pseudomonadota</taxon>
        <taxon>Gammaproteobacteria</taxon>
        <taxon>Vibrionales</taxon>
        <taxon>Vibrionaceae</taxon>
        <taxon>Photobacterium</taxon>
    </lineage>
</organism>
<sequence>MKRFTMLICCLFIWGCSSGINLNVPDSIANTTAAKGYLAGSLGVTTEWPSTGEGIITTLFIRPVGQSEHILVSTPNTTKSDFQSSTDKGQIFVTALPEGRYEIHQVIFKGTNGRKTVHSKSNDNLGIFFNVTAARVTYIGQFITSSLVANSRLWNTPYPSGFAIVHHSYAAERDQPLMAKRFPAIQALSFYNAELEGYEANKLASKVIDNDVD</sequence>
<proteinExistence type="predicted"/>